<dbReference type="AlphaFoldDB" id="A0A4R6UTR7"/>
<comment type="caution">
    <text evidence="2">The sequence shown here is derived from an EMBL/GenBank/DDBJ whole genome shotgun (WGS) entry which is preliminary data.</text>
</comment>
<organism evidence="2 3">
    <name type="scientific">Permianibacter aggregans</name>
    <dbReference type="NCBI Taxonomy" id="1510150"/>
    <lineage>
        <taxon>Bacteria</taxon>
        <taxon>Pseudomonadati</taxon>
        <taxon>Pseudomonadota</taxon>
        <taxon>Gammaproteobacteria</taxon>
        <taxon>Pseudomonadales</taxon>
        <taxon>Pseudomonadaceae</taxon>
        <taxon>Permianibacter</taxon>
    </lineage>
</organism>
<dbReference type="GO" id="GO:0016829">
    <property type="term" value="F:lyase activity"/>
    <property type="evidence" value="ECO:0007669"/>
    <property type="project" value="UniProtKB-KW"/>
</dbReference>
<keyword evidence="2" id="KW-0456">Lyase</keyword>
<proteinExistence type="predicted"/>
<protein>
    <submittedName>
        <fullName evidence="2">Catechol 2,3-dioxygenase-like lactoylglutathione lyase family enzyme</fullName>
    </submittedName>
</protein>
<dbReference type="OrthoDB" id="9795618at2"/>
<dbReference type="Proteomes" id="UP000295375">
    <property type="component" value="Unassembled WGS sequence"/>
</dbReference>
<dbReference type="RefSeq" id="WP_133589966.1">
    <property type="nucleotide sequence ID" value="NZ_CP037953.1"/>
</dbReference>
<dbReference type="Pfam" id="PF00903">
    <property type="entry name" value="Glyoxalase"/>
    <property type="match status" value="1"/>
</dbReference>
<keyword evidence="3" id="KW-1185">Reference proteome</keyword>
<sequence>MPSTKPPKLRGINHIHLAVPDKLAAAQWYEKMLGFHIVESMLSWNTATGPLTIEDESGRIHLALFARDHYTPTSAIAFDASGEEFLRWKQYLEDAKLLERCTDHKLSWSLYFNDPYGHSLEITSEETETINRALQ</sequence>
<dbReference type="EMBL" id="SNYM01000006">
    <property type="protein sequence ID" value="TDQ48745.1"/>
    <property type="molecule type" value="Genomic_DNA"/>
</dbReference>
<evidence type="ECO:0000259" key="1">
    <source>
        <dbReference type="PROSITE" id="PS51819"/>
    </source>
</evidence>
<name>A0A4R6UTR7_9GAMM</name>
<dbReference type="InterPro" id="IPR004360">
    <property type="entry name" value="Glyas_Fos-R_dOase_dom"/>
</dbReference>
<dbReference type="Gene3D" id="3.10.180.10">
    <property type="entry name" value="2,3-Dihydroxybiphenyl 1,2-Dioxygenase, domain 1"/>
    <property type="match status" value="1"/>
</dbReference>
<dbReference type="SUPFAM" id="SSF54593">
    <property type="entry name" value="Glyoxalase/Bleomycin resistance protein/Dihydroxybiphenyl dioxygenase"/>
    <property type="match status" value="1"/>
</dbReference>
<gene>
    <name evidence="2" type="ORF">EV696_106186</name>
</gene>
<dbReference type="PROSITE" id="PS51819">
    <property type="entry name" value="VOC"/>
    <property type="match status" value="1"/>
</dbReference>
<evidence type="ECO:0000313" key="3">
    <source>
        <dbReference type="Proteomes" id="UP000295375"/>
    </source>
</evidence>
<keyword evidence="2" id="KW-0223">Dioxygenase</keyword>
<keyword evidence="2" id="KW-0560">Oxidoreductase</keyword>
<dbReference type="InterPro" id="IPR029068">
    <property type="entry name" value="Glyas_Bleomycin-R_OHBP_Dase"/>
</dbReference>
<dbReference type="CDD" id="cd06587">
    <property type="entry name" value="VOC"/>
    <property type="match status" value="1"/>
</dbReference>
<dbReference type="GO" id="GO:0051213">
    <property type="term" value="F:dioxygenase activity"/>
    <property type="evidence" value="ECO:0007669"/>
    <property type="project" value="UniProtKB-KW"/>
</dbReference>
<feature type="domain" description="VOC" evidence="1">
    <location>
        <begin position="11"/>
        <end position="125"/>
    </location>
</feature>
<accession>A0A4R6UTR7</accession>
<reference evidence="2 3" key="1">
    <citation type="submission" date="2019-03" db="EMBL/GenBank/DDBJ databases">
        <title>Genomic Encyclopedia of Type Strains, Phase IV (KMG-IV): sequencing the most valuable type-strain genomes for metagenomic binning, comparative biology and taxonomic classification.</title>
        <authorList>
            <person name="Goeker M."/>
        </authorList>
    </citation>
    <scope>NUCLEOTIDE SEQUENCE [LARGE SCALE GENOMIC DNA]</scope>
    <source>
        <strain evidence="2 3">DSM 103792</strain>
    </source>
</reference>
<evidence type="ECO:0000313" key="2">
    <source>
        <dbReference type="EMBL" id="TDQ48745.1"/>
    </source>
</evidence>
<dbReference type="InterPro" id="IPR037523">
    <property type="entry name" value="VOC_core"/>
</dbReference>